<keyword evidence="1" id="KW-0472">Membrane</keyword>
<evidence type="ECO:0000313" key="3">
    <source>
        <dbReference type="Proteomes" id="UP000642748"/>
    </source>
</evidence>
<dbReference type="Proteomes" id="UP000642748">
    <property type="component" value="Unassembled WGS sequence"/>
</dbReference>
<reference evidence="2" key="1">
    <citation type="submission" date="2021-01" db="EMBL/GenBank/DDBJ databases">
        <title>Whole genome shotgun sequence of Rugosimonospora africana NBRC 104875.</title>
        <authorList>
            <person name="Komaki H."/>
            <person name="Tamura T."/>
        </authorList>
    </citation>
    <scope>NUCLEOTIDE SEQUENCE</scope>
    <source>
        <strain evidence="2">NBRC 104875</strain>
    </source>
</reference>
<comment type="caution">
    <text evidence="2">The sequence shown here is derived from an EMBL/GenBank/DDBJ whole genome shotgun (WGS) entry which is preliminary data.</text>
</comment>
<feature type="transmembrane region" description="Helical" evidence="1">
    <location>
        <begin position="49"/>
        <end position="68"/>
    </location>
</feature>
<gene>
    <name evidence="2" type="ORF">Raf01_54400</name>
</gene>
<sequence>MTLSAGLRGGNPMKGWVSVVLGVLLVLTGLVWALQGFDVMGGSAMSGKTMWAVIGPVVAVVGLVLVLLGSRWVRRAGASSSQG</sequence>
<dbReference type="EMBL" id="BONZ01000051">
    <property type="protein sequence ID" value="GIH17268.1"/>
    <property type="molecule type" value="Genomic_DNA"/>
</dbReference>
<keyword evidence="1" id="KW-1133">Transmembrane helix</keyword>
<evidence type="ECO:0008006" key="4">
    <source>
        <dbReference type="Google" id="ProtNLM"/>
    </source>
</evidence>
<keyword evidence="3" id="KW-1185">Reference proteome</keyword>
<keyword evidence="1" id="KW-0812">Transmembrane</keyword>
<organism evidence="2 3">
    <name type="scientific">Rugosimonospora africana</name>
    <dbReference type="NCBI Taxonomy" id="556532"/>
    <lineage>
        <taxon>Bacteria</taxon>
        <taxon>Bacillati</taxon>
        <taxon>Actinomycetota</taxon>
        <taxon>Actinomycetes</taxon>
        <taxon>Micromonosporales</taxon>
        <taxon>Micromonosporaceae</taxon>
        <taxon>Rugosimonospora</taxon>
    </lineage>
</organism>
<evidence type="ECO:0000256" key="1">
    <source>
        <dbReference type="SAM" id="Phobius"/>
    </source>
</evidence>
<evidence type="ECO:0000313" key="2">
    <source>
        <dbReference type="EMBL" id="GIH17268.1"/>
    </source>
</evidence>
<accession>A0A8J3QUX4</accession>
<name>A0A8J3QUX4_9ACTN</name>
<proteinExistence type="predicted"/>
<protein>
    <recommendedName>
        <fullName evidence="4">Integral membrane protein</fullName>
    </recommendedName>
</protein>
<dbReference type="AlphaFoldDB" id="A0A8J3QUX4"/>